<keyword evidence="3" id="KW-1185">Reference proteome</keyword>
<reference evidence="2 3" key="1">
    <citation type="submission" date="2016-10" db="EMBL/GenBank/DDBJ databases">
        <authorList>
            <person name="de Groot N.N."/>
        </authorList>
    </citation>
    <scope>NUCLEOTIDE SEQUENCE [LARGE SCALE GENOMIC DNA]</scope>
    <source>
        <strain evidence="2 3">47C3B</strain>
    </source>
</reference>
<evidence type="ECO:0000313" key="3">
    <source>
        <dbReference type="Proteomes" id="UP000199072"/>
    </source>
</evidence>
<protein>
    <recommendedName>
        <fullName evidence="4">Erythromycin esterase homolog</fullName>
    </recommendedName>
</protein>
<evidence type="ECO:0000313" key="2">
    <source>
        <dbReference type="EMBL" id="SDE41393.1"/>
    </source>
</evidence>
<feature type="chain" id="PRO_5011568743" description="Erythromycin esterase homolog" evidence="1">
    <location>
        <begin position="20"/>
        <end position="418"/>
    </location>
</feature>
<feature type="signal peptide" evidence="1">
    <location>
        <begin position="1"/>
        <end position="19"/>
    </location>
</feature>
<dbReference type="SUPFAM" id="SSF159501">
    <property type="entry name" value="EreA/ChaN-like"/>
    <property type="match status" value="1"/>
</dbReference>
<dbReference type="AlphaFoldDB" id="A0A1G7CQ92"/>
<dbReference type="RefSeq" id="WP_091149970.1">
    <property type="nucleotide sequence ID" value="NZ_FNAI01000006.1"/>
</dbReference>
<sequence>MKHLLLVLYFLIFSNLLIAQTPAQNSFKTAMEIMDKQPENYLAPLKAIRKIKVDTAEKGGLNIWLQAMMTYYSFLEDYPQLLFYSDFRFKDQINTEKVVYDTAFVRQHTFVDASDYITARANLSQVTMINEAHHLPYHRAFMLSMLKRFYDCGYRYLAIEALEDSLINSKKYPDYNTGYYIHEPLFGELLRQAKKIGFIMIPYDPQEDCNQESEDPNYCNRFRDSLMALNLVRILNKEPKAKLLVYAGYDHIHKGSSNSWKKMAQYFKEFSGIDPFTVDLTQQVEHLYPQLEEKEFISVNKFRNIQQPVIALQGNNAWHGKYVDATVIFPIYNIKNTRSTFLSIAGLRKPYKLNNYKLKRNQLVQAFYSNEIQGNRIPADQLLIKNGNNVLFLFKGKYVLDIKNSEGILLKRRNIIIN</sequence>
<dbReference type="STRING" id="1391627.SAMN05216464_10648"/>
<proteinExistence type="predicted"/>
<evidence type="ECO:0000256" key="1">
    <source>
        <dbReference type="SAM" id="SignalP"/>
    </source>
</evidence>
<name>A0A1G7CQ92_9SPHI</name>
<dbReference type="OrthoDB" id="277629at2"/>
<keyword evidence="1" id="KW-0732">Signal</keyword>
<dbReference type="EMBL" id="FNAI01000006">
    <property type="protein sequence ID" value="SDE41393.1"/>
    <property type="molecule type" value="Genomic_DNA"/>
</dbReference>
<accession>A0A1G7CQ92</accession>
<evidence type="ECO:0008006" key="4">
    <source>
        <dbReference type="Google" id="ProtNLM"/>
    </source>
</evidence>
<organism evidence="2 3">
    <name type="scientific">Mucilaginibacter pineti</name>
    <dbReference type="NCBI Taxonomy" id="1391627"/>
    <lineage>
        <taxon>Bacteria</taxon>
        <taxon>Pseudomonadati</taxon>
        <taxon>Bacteroidota</taxon>
        <taxon>Sphingobacteriia</taxon>
        <taxon>Sphingobacteriales</taxon>
        <taxon>Sphingobacteriaceae</taxon>
        <taxon>Mucilaginibacter</taxon>
    </lineage>
</organism>
<dbReference type="Proteomes" id="UP000199072">
    <property type="component" value="Unassembled WGS sequence"/>
</dbReference>
<gene>
    <name evidence="2" type="ORF">SAMN05216464_10648</name>
</gene>